<feature type="coiled-coil region" evidence="1">
    <location>
        <begin position="12"/>
        <end position="42"/>
    </location>
</feature>
<name>A0A3G1B244_9ARCH</name>
<dbReference type="STRING" id="1603555.SU86_005695"/>
<sequence length="180" mass="20547">MAHAAEFLLNLAKTLHHEMDTLQKLKDEVTEQQQEAHREGQMAKKMTNYLSDELGRLELDSGSISVGTNLEKLSQTETKLRVLRGRLGEFVDSDDAGNLQRSDNSLAADLKSYEEFLQDLTIHLNERIPQFEKIINRLRGECREAQQQKLLLKEMTDLFGQELDELDSTFAELKGNQVVS</sequence>
<dbReference type="EMBL" id="CP011097">
    <property type="protein sequence ID" value="AJZ75942.1"/>
    <property type="molecule type" value="Genomic_DNA"/>
</dbReference>
<proteinExistence type="predicted"/>
<protein>
    <submittedName>
        <fullName evidence="2">Uncharacterized protein</fullName>
    </submittedName>
</protein>
<keyword evidence="3" id="KW-1185">Reference proteome</keyword>
<dbReference type="AlphaFoldDB" id="A0A3G1B244"/>
<evidence type="ECO:0000313" key="3">
    <source>
        <dbReference type="Proteomes" id="UP000266745"/>
    </source>
</evidence>
<feature type="coiled-coil region" evidence="1">
    <location>
        <begin position="128"/>
        <end position="155"/>
    </location>
</feature>
<accession>A0A3G1B244</accession>
<reference evidence="2 3" key="1">
    <citation type="journal article" date="2016" name="Sci. Rep.">
        <title>A novel ammonia-oxidizing archaeon from wastewater treatment plant: Its enrichment, physiological and genomic characteristics.</title>
        <authorList>
            <person name="Li Y."/>
            <person name="Ding K."/>
            <person name="Wen X."/>
            <person name="Zhang B."/>
            <person name="Shen B."/>
            <person name="Yang Y."/>
        </authorList>
    </citation>
    <scope>NUCLEOTIDE SEQUENCE [LARGE SCALE GENOMIC DNA]</scope>
    <source>
        <strain evidence="2 3">SAT1</strain>
    </source>
</reference>
<organism evidence="2 3">
    <name type="scientific">Candidatus Nitrosotenuis cloacae</name>
    <dbReference type="NCBI Taxonomy" id="1603555"/>
    <lineage>
        <taxon>Archaea</taxon>
        <taxon>Nitrososphaerota</taxon>
        <taxon>Candidatus Nitrosotenuis</taxon>
    </lineage>
</organism>
<evidence type="ECO:0000256" key="1">
    <source>
        <dbReference type="SAM" id="Coils"/>
    </source>
</evidence>
<dbReference type="KEGG" id="tah:SU86_005695"/>
<dbReference type="Proteomes" id="UP000266745">
    <property type="component" value="Chromosome"/>
</dbReference>
<gene>
    <name evidence="2" type="ORF">SU86_005695</name>
</gene>
<evidence type="ECO:0000313" key="2">
    <source>
        <dbReference type="EMBL" id="AJZ75942.1"/>
    </source>
</evidence>
<keyword evidence="1" id="KW-0175">Coiled coil</keyword>